<proteinExistence type="predicted"/>
<evidence type="ECO:0008006" key="3">
    <source>
        <dbReference type="Google" id="ProtNLM"/>
    </source>
</evidence>
<dbReference type="EMBL" id="LOZE01000138">
    <property type="protein sequence ID" value="KVM19984.1"/>
    <property type="molecule type" value="Genomic_DNA"/>
</dbReference>
<dbReference type="AlphaFoldDB" id="A0AB73FR73"/>
<gene>
    <name evidence="1" type="ORF">WJ53_23010</name>
</gene>
<dbReference type="Proteomes" id="UP000061665">
    <property type="component" value="Unassembled WGS sequence"/>
</dbReference>
<sequence length="142" mass="15237">MRIFTYAAKLPLARLDRDVDRLERFADGSSLLSPQMRLICENPPFSPASAALVDAIVGIWGNTLFERETGRLLVALLSANGPIGAADIIVQRVETGQSPSPRVIETAAAVRAVYDAYPEVFLADARALLTRFGSRPVPDGGG</sequence>
<accession>A0AB73FR73</accession>
<reference evidence="1 2" key="1">
    <citation type="submission" date="2015-11" db="EMBL/GenBank/DDBJ databases">
        <title>Expanding the genomic diversity of Burkholderia species for the development of highly accurate diagnostics.</title>
        <authorList>
            <person name="Sahl J."/>
            <person name="Keim P."/>
            <person name="Wagner D."/>
        </authorList>
    </citation>
    <scope>NUCLEOTIDE SEQUENCE [LARGE SCALE GENOMIC DNA]</scope>
    <source>
        <strain evidence="1 2">MSMB2058</strain>
    </source>
</reference>
<protein>
    <recommendedName>
        <fullName evidence="3">Decarboxylase</fullName>
    </recommendedName>
</protein>
<name>A0AB73FR73_9BURK</name>
<dbReference type="RefSeq" id="WP_059724348.1">
    <property type="nucleotide sequence ID" value="NZ_LOYI01000048.1"/>
</dbReference>
<evidence type="ECO:0000313" key="2">
    <source>
        <dbReference type="Proteomes" id="UP000061665"/>
    </source>
</evidence>
<organism evidence="1 2">
    <name type="scientific">Burkholderia ubonensis</name>
    <dbReference type="NCBI Taxonomy" id="101571"/>
    <lineage>
        <taxon>Bacteria</taxon>
        <taxon>Pseudomonadati</taxon>
        <taxon>Pseudomonadota</taxon>
        <taxon>Betaproteobacteria</taxon>
        <taxon>Burkholderiales</taxon>
        <taxon>Burkholderiaceae</taxon>
        <taxon>Burkholderia</taxon>
        <taxon>Burkholderia cepacia complex</taxon>
    </lineage>
</organism>
<evidence type="ECO:0000313" key="1">
    <source>
        <dbReference type="EMBL" id="KVM19984.1"/>
    </source>
</evidence>
<comment type="caution">
    <text evidence="1">The sequence shown here is derived from an EMBL/GenBank/DDBJ whole genome shotgun (WGS) entry which is preliminary data.</text>
</comment>